<proteinExistence type="predicted"/>
<reference evidence="2 3" key="1">
    <citation type="submission" date="2020-02" db="EMBL/GenBank/DDBJ databases">
        <authorList>
            <person name="Zhang X.-Y."/>
        </authorList>
    </citation>
    <scope>NUCLEOTIDE SEQUENCE [LARGE SCALE GENOMIC DNA]</scope>
    <source>
        <strain evidence="2 3">C33</strain>
    </source>
</reference>
<dbReference type="RefSeq" id="WP_164211346.1">
    <property type="nucleotide sequence ID" value="NZ_JAAGSC010000041.1"/>
</dbReference>
<protein>
    <submittedName>
        <fullName evidence="2">Uncharacterized protein</fullName>
    </submittedName>
</protein>
<keyword evidence="1" id="KW-0472">Membrane</keyword>
<keyword evidence="1" id="KW-1133">Transmembrane helix</keyword>
<name>A0A845V6Z8_9GAMM</name>
<comment type="caution">
    <text evidence="2">The sequence shown here is derived from an EMBL/GenBank/DDBJ whole genome shotgun (WGS) entry which is preliminary data.</text>
</comment>
<accession>A0A845V6Z8</accession>
<feature type="transmembrane region" description="Helical" evidence="1">
    <location>
        <begin position="46"/>
        <end position="65"/>
    </location>
</feature>
<evidence type="ECO:0000313" key="2">
    <source>
        <dbReference type="EMBL" id="NDY95951.1"/>
    </source>
</evidence>
<evidence type="ECO:0000256" key="1">
    <source>
        <dbReference type="SAM" id="Phobius"/>
    </source>
</evidence>
<sequence>MLGRWLERLVARGRLLSLITLVVMALLVLADIIIPPAYVRFPWDGLGGFAAVLGFVGCVFFIAVAKGLGHLLLYKPEDYYGEQHEHEAPGRERSRDD</sequence>
<evidence type="ECO:0000313" key="3">
    <source>
        <dbReference type="Proteomes" id="UP000484885"/>
    </source>
</evidence>
<dbReference type="Proteomes" id="UP000484885">
    <property type="component" value="Unassembled WGS sequence"/>
</dbReference>
<gene>
    <name evidence="2" type="ORF">G3I74_09435</name>
</gene>
<dbReference type="AlphaFoldDB" id="A0A845V6Z8"/>
<keyword evidence="1" id="KW-0812">Transmembrane</keyword>
<dbReference type="EMBL" id="JAAGSC010000041">
    <property type="protein sequence ID" value="NDY95951.1"/>
    <property type="molecule type" value="Genomic_DNA"/>
</dbReference>
<organism evidence="2 3">
    <name type="scientific">Wenzhouxiangella limi</name>
    <dbReference type="NCBI Taxonomy" id="2707351"/>
    <lineage>
        <taxon>Bacteria</taxon>
        <taxon>Pseudomonadati</taxon>
        <taxon>Pseudomonadota</taxon>
        <taxon>Gammaproteobacteria</taxon>
        <taxon>Chromatiales</taxon>
        <taxon>Wenzhouxiangellaceae</taxon>
        <taxon>Wenzhouxiangella</taxon>
    </lineage>
</organism>
<keyword evidence="3" id="KW-1185">Reference proteome</keyword>